<dbReference type="PANTHER" id="PTHR43261">
    <property type="entry name" value="TRANSLATION ELONGATION FACTOR G-RELATED"/>
    <property type="match status" value="1"/>
</dbReference>
<comment type="caution">
    <text evidence="6">The sequence shown here is derived from an EMBL/GenBank/DDBJ whole genome shotgun (WGS) entry which is preliminary data.</text>
</comment>
<dbReference type="AlphaFoldDB" id="A0A317JPN2"/>
<sequence>IRSLVPLAEMQGYVTTLRSMTQGRASSVMIPSHYEEVPQNIAAKIIEKAKPQAKA</sequence>
<evidence type="ECO:0000313" key="6">
    <source>
        <dbReference type="EMBL" id="PWU23107.1"/>
    </source>
</evidence>
<evidence type="ECO:0000256" key="4">
    <source>
        <dbReference type="ARBA" id="ARBA00023134"/>
    </source>
</evidence>
<evidence type="ECO:0000256" key="1">
    <source>
        <dbReference type="ARBA" id="ARBA00022741"/>
    </source>
</evidence>
<keyword evidence="1" id="KW-0547">Nucleotide-binding</keyword>
<accession>A0A317JPN2</accession>
<dbReference type="InterPro" id="IPR035649">
    <property type="entry name" value="EFG_V"/>
</dbReference>
<dbReference type="InterPro" id="IPR000640">
    <property type="entry name" value="EFG_V-like"/>
</dbReference>
<evidence type="ECO:0000256" key="2">
    <source>
        <dbReference type="ARBA" id="ARBA00022768"/>
    </source>
</evidence>
<organism evidence="6 7">
    <name type="scientific">Candidatus Cerribacteria bacterium 'Amazon FNV 2010 28 9'</name>
    <dbReference type="NCBI Taxonomy" id="2081795"/>
    <lineage>
        <taxon>Bacteria</taxon>
        <taxon>Candidatus Cerribacteria</taxon>
    </lineage>
</organism>
<evidence type="ECO:0000259" key="5">
    <source>
        <dbReference type="SMART" id="SM00838"/>
    </source>
</evidence>
<dbReference type="GO" id="GO:0003746">
    <property type="term" value="F:translation elongation factor activity"/>
    <property type="evidence" value="ECO:0007669"/>
    <property type="project" value="UniProtKB-KW"/>
</dbReference>
<evidence type="ECO:0000313" key="7">
    <source>
        <dbReference type="Proteomes" id="UP000246104"/>
    </source>
</evidence>
<dbReference type="GO" id="GO:0032790">
    <property type="term" value="P:ribosome disassembly"/>
    <property type="evidence" value="ECO:0007669"/>
    <property type="project" value="TreeGrafter"/>
</dbReference>
<name>A0A317JPN2_9BACT</name>
<dbReference type="Pfam" id="PF00679">
    <property type="entry name" value="EFG_C"/>
    <property type="match status" value="1"/>
</dbReference>
<keyword evidence="4" id="KW-0342">GTP-binding</keyword>
<dbReference type="SMART" id="SM00838">
    <property type="entry name" value="EFG_C"/>
    <property type="match status" value="1"/>
</dbReference>
<feature type="non-terminal residue" evidence="6">
    <location>
        <position position="1"/>
    </location>
</feature>
<protein>
    <recommendedName>
        <fullName evidence="5">Elongation factor EFG domain-containing protein</fullName>
    </recommendedName>
</protein>
<dbReference type="PANTHER" id="PTHR43261:SF1">
    <property type="entry name" value="RIBOSOME-RELEASING FACTOR 2, MITOCHONDRIAL"/>
    <property type="match status" value="1"/>
</dbReference>
<evidence type="ECO:0000256" key="3">
    <source>
        <dbReference type="ARBA" id="ARBA00022917"/>
    </source>
</evidence>
<keyword evidence="3" id="KW-0648">Protein biosynthesis</keyword>
<dbReference type="Proteomes" id="UP000246104">
    <property type="component" value="Unassembled WGS sequence"/>
</dbReference>
<dbReference type="Gene3D" id="3.30.70.240">
    <property type="match status" value="1"/>
</dbReference>
<dbReference type="GO" id="GO:0005525">
    <property type="term" value="F:GTP binding"/>
    <property type="evidence" value="ECO:0007669"/>
    <property type="project" value="UniProtKB-KW"/>
</dbReference>
<keyword evidence="2" id="KW-0251">Elongation factor</keyword>
<dbReference type="CDD" id="cd03713">
    <property type="entry name" value="EFG_mtEFG_C"/>
    <property type="match status" value="1"/>
</dbReference>
<dbReference type="SUPFAM" id="SSF54980">
    <property type="entry name" value="EF-G C-terminal domain-like"/>
    <property type="match status" value="1"/>
</dbReference>
<dbReference type="InterPro" id="IPR035647">
    <property type="entry name" value="EFG_III/V"/>
</dbReference>
<gene>
    <name evidence="6" type="ORF">C5B42_03930</name>
</gene>
<proteinExistence type="predicted"/>
<dbReference type="EMBL" id="PSRQ01000045">
    <property type="protein sequence ID" value="PWU23107.1"/>
    <property type="molecule type" value="Genomic_DNA"/>
</dbReference>
<feature type="domain" description="Elongation factor EFG" evidence="5">
    <location>
        <begin position="1"/>
        <end position="45"/>
    </location>
</feature>
<reference evidence="6 7" key="1">
    <citation type="submission" date="2018-02" db="EMBL/GenBank/DDBJ databases">
        <title>Genomic Reconstructions from Amazon Rainforest and Pasture Soil Reveal Novel Insights into the Physiology of Candidate Phyla in Tropical Sites.</title>
        <authorList>
            <person name="Kroeger M.E."/>
            <person name="Delmont T."/>
            <person name="Eren A.M."/>
            <person name="Guo J."/>
            <person name="Meyer K.M."/>
            <person name="Khan K."/>
            <person name="Rodrigues J.L.M."/>
            <person name="Bohannan B.J.M."/>
            <person name="Tringe S."/>
            <person name="Borges C.D."/>
            <person name="Tiedje J."/>
            <person name="Tsai S.M."/>
            <person name="Nusslein K."/>
        </authorList>
    </citation>
    <scope>NUCLEOTIDE SEQUENCE [LARGE SCALE GENOMIC DNA]</scope>
    <source>
        <strain evidence="6">Amazon FNV 2010 28 9</strain>
    </source>
</reference>